<accession>A0A699IHQ2</accession>
<evidence type="ECO:0000256" key="1">
    <source>
        <dbReference type="SAM" id="MobiDB-lite"/>
    </source>
</evidence>
<feature type="region of interest" description="Disordered" evidence="1">
    <location>
        <begin position="42"/>
        <end position="78"/>
    </location>
</feature>
<dbReference type="EMBL" id="BKCJ010271603">
    <property type="protein sequence ID" value="GEZ37704.1"/>
    <property type="molecule type" value="Genomic_DNA"/>
</dbReference>
<proteinExistence type="predicted"/>
<evidence type="ECO:0000313" key="2">
    <source>
        <dbReference type="EMBL" id="GEZ37704.1"/>
    </source>
</evidence>
<gene>
    <name evidence="2" type="ORF">Tci_509677</name>
</gene>
<name>A0A699IHQ2_TANCI</name>
<dbReference type="AlphaFoldDB" id="A0A699IHQ2"/>
<feature type="non-terminal residue" evidence="2">
    <location>
        <position position="1"/>
    </location>
</feature>
<protein>
    <submittedName>
        <fullName evidence="2">Uncharacterized protein</fullName>
    </submittedName>
</protein>
<reference evidence="2" key="1">
    <citation type="journal article" date="2019" name="Sci. Rep.">
        <title>Draft genome of Tanacetum cinerariifolium, the natural source of mosquito coil.</title>
        <authorList>
            <person name="Yamashiro T."/>
            <person name="Shiraishi A."/>
            <person name="Satake H."/>
            <person name="Nakayama K."/>
        </authorList>
    </citation>
    <scope>NUCLEOTIDE SEQUENCE</scope>
</reference>
<organism evidence="2">
    <name type="scientific">Tanacetum cinerariifolium</name>
    <name type="common">Dalmatian daisy</name>
    <name type="synonym">Chrysanthemum cinerariifolium</name>
    <dbReference type="NCBI Taxonomy" id="118510"/>
    <lineage>
        <taxon>Eukaryota</taxon>
        <taxon>Viridiplantae</taxon>
        <taxon>Streptophyta</taxon>
        <taxon>Embryophyta</taxon>
        <taxon>Tracheophyta</taxon>
        <taxon>Spermatophyta</taxon>
        <taxon>Magnoliopsida</taxon>
        <taxon>eudicotyledons</taxon>
        <taxon>Gunneridae</taxon>
        <taxon>Pentapetalae</taxon>
        <taxon>asterids</taxon>
        <taxon>campanulids</taxon>
        <taxon>Asterales</taxon>
        <taxon>Asteraceae</taxon>
        <taxon>Asteroideae</taxon>
        <taxon>Anthemideae</taxon>
        <taxon>Anthemidinae</taxon>
        <taxon>Tanacetum</taxon>
    </lineage>
</organism>
<feature type="compositionally biased region" description="Polar residues" evidence="1">
    <location>
        <begin position="69"/>
        <end position="78"/>
    </location>
</feature>
<comment type="caution">
    <text evidence="2">The sequence shown here is derived from an EMBL/GenBank/DDBJ whole genome shotgun (WGS) entry which is preliminary data.</text>
</comment>
<sequence>TMLTCHVPIRPAATCTVPRTQLLAASRRHVAASYWTAASDVAPTSAPVNDGQRRRRPVNGGGSRWRTVASESTNQKPRSTIRKLYDHVSKTCSWWYPKLTPTGYKWKCKSLIGNVNTNVSMPLGNESRTADISEPMTSRCSTLSNTPLSSNSFATRRDNSIHRRLCVLKEHDMKSQASKFSWHRSVFHHSSRHIYSYSNLLNG</sequence>